<keyword evidence="1" id="KW-0472">Membrane</keyword>
<proteinExistence type="predicted"/>
<reference evidence="2 3" key="1">
    <citation type="journal article" date="2020" name="Microorganisms">
        <title>New Insight into Antimicrobial Compounds from Food and Marine-Sourced Carnobacterium Species through Phenotype and Genome Analyses.</title>
        <authorList>
            <person name="Begrem S."/>
            <person name="Ivaniuk F."/>
            <person name="Gigout-Chevalier F."/>
            <person name="Kolypczuk L."/>
            <person name="Bonnetot S."/>
            <person name="Leroi F."/>
            <person name="Grovel O."/>
            <person name="Delbarre-Ladrat C."/>
            <person name="Passerini D."/>
        </authorList>
    </citation>
    <scope>NUCLEOTIDE SEQUENCE [LARGE SCALE GENOMIC DNA]</scope>
    <source>
        <strain evidence="2 3">MIP2551</strain>
    </source>
</reference>
<feature type="transmembrane region" description="Helical" evidence="1">
    <location>
        <begin position="147"/>
        <end position="168"/>
    </location>
</feature>
<dbReference type="InterPro" id="IPR021359">
    <property type="entry name" value="DUF2812"/>
</dbReference>
<keyword evidence="3" id="KW-1185">Reference proteome</keyword>
<comment type="caution">
    <text evidence="2">The sequence shown here is derived from an EMBL/GenBank/DDBJ whole genome shotgun (WGS) entry which is preliminary data.</text>
</comment>
<feature type="transmembrane region" description="Helical" evidence="1">
    <location>
        <begin position="124"/>
        <end position="141"/>
    </location>
</feature>
<evidence type="ECO:0000313" key="2">
    <source>
        <dbReference type="EMBL" id="MBC9825478.1"/>
    </source>
</evidence>
<accession>A0ABR7TBY7</accession>
<dbReference type="RefSeq" id="WP_187948781.1">
    <property type="nucleotide sequence ID" value="NZ_WNJQ01000004.1"/>
</dbReference>
<keyword evidence="1" id="KW-1133">Transmembrane helix</keyword>
<sequence length="180" mass="21678">MEKKVFKFITVDQLEKEQEFLHDMDLKGWHFKCYKNLRYHFEQTPPANYVYRIDYKETLEDLDEYLAIFEDAGWEVVYSYPIFQGSWIYFRKLSTNESQDLEIFTDKDSMVDLLKKVRTHWTRFGTAMSLLLLFFTILNLFVSRSLISGVITALFFFVIVILYVKLFINLTKKIKQLEQN</sequence>
<gene>
    <name evidence="2" type="ORF">GLO26_06510</name>
</gene>
<evidence type="ECO:0000256" key="1">
    <source>
        <dbReference type="SAM" id="Phobius"/>
    </source>
</evidence>
<protein>
    <submittedName>
        <fullName evidence="2">DUF2812 domain-containing protein</fullName>
    </submittedName>
</protein>
<evidence type="ECO:0000313" key="3">
    <source>
        <dbReference type="Proteomes" id="UP000638836"/>
    </source>
</evidence>
<dbReference type="Proteomes" id="UP000638836">
    <property type="component" value="Unassembled WGS sequence"/>
</dbReference>
<keyword evidence="1" id="KW-0812">Transmembrane</keyword>
<dbReference type="Pfam" id="PF11193">
    <property type="entry name" value="DUF2812"/>
    <property type="match status" value="1"/>
</dbReference>
<organism evidence="2 3">
    <name type="scientific">Carnobacterium inhibens</name>
    <dbReference type="NCBI Taxonomy" id="147709"/>
    <lineage>
        <taxon>Bacteria</taxon>
        <taxon>Bacillati</taxon>
        <taxon>Bacillota</taxon>
        <taxon>Bacilli</taxon>
        <taxon>Lactobacillales</taxon>
        <taxon>Carnobacteriaceae</taxon>
        <taxon>Carnobacterium</taxon>
    </lineage>
</organism>
<name>A0ABR7TBY7_9LACT</name>
<dbReference type="EMBL" id="WNJQ01000004">
    <property type="protein sequence ID" value="MBC9825478.1"/>
    <property type="molecule type" value="Genomic_DNA"/>
</dbReference>